<proteinExistence type="predicted"/>
<dbReference type="InterPro" id="IPR004776">
    <property type="entry name" value="Mem_transp_PIN-like"/>
</dbReference>
<feature type="transmembrane region" description="Helical" evidence="6">
    <location>
        <begin position="138"/>
        <end position="156"/>
    </location>
</feature>
<feature type="region of interest" description="Disordered" evidence="5">
    <location>
        <begin position="206"/>
        <end position="239"/>
    </location>
</feature>
<feature type="transmembrane region" description="Helical" evidence="6">
    <location>
        <begin position="102"/>
        <end position="123"/>
    </location>
</feature>
<feature type="transmembrane region" description="Helical" evidence="6">
    <location>
        <begin position="330"/>
        <end position="350"/>
    </location>
</feature>
<feature type="transmembrane region" description="Helical" evidence="6">
    <location>
        <begin position="395"/>
        <end position="419"/>
    </location>
</feature>
<evidence type="ECO:0000256" key="2">
    <source>
        <dbReference type="ARBA" id="ARBA00022692"/>
    </source>
</evidence>
<evidence type="ECO:0000256" key="4">
    <source>
        <dbReference type="ARBA" id="ARBA00023136"/>
    </source>
</evidence>
<accession>A0A3S5ISU5</accession>
<dbReference type="GO" id="GO:0016020">
    <property type="term" value="C:membrane"/>
    <property type="evidence" value="ECO:0007669"/>
    <property type="project" value="UniProtKB-SubCell"/>
</dbReference>
<evidence type="ECO:0000313" key="7">
    <source>
        <dbReference type="EMBL" id="RNF13435.1"/>
    </source>
</evidence>
<feature type="compositionally biased region" description="Low complexity" evidence="5">
    <location>
        <begin position="228"/>
        <end position="237"/>
    </location>
</feature>
<dbReference type="EMBL" id="MKKU01000405">
    <property type="protein sequence ID" value="RNF13435.1"/>
    <property type="molecule type" value="Genomic_DNA"/>
</dbReference>
<dbReference type="RefSeq" id="XP_029226805.1">
    <property type="nucleotide sequence ID" value="XM_029373133.1"/>
</dbReference>
<evidence type="ECO:0000256" key="1">
    <source>
        <dbReference type="ARBA" id="ARBA00004141"/>
    </source>
</evidence>
<gene>
    <name evidence="7" type="ORF">Tco025E_06253</name>
</gene>
<feature type="transmembrane region" description="Helical" evidence="6">
    <location>
        <begin position="70"/>
        <end position="95"/>
    </location>
</feature>
<keyword evidence="8" id="KW-1185">Reference proteome</keyword>
<feature type="transmembrane region" description="Helical" evidence="6">
    <location>
        <begin position="288"/>
        <end position="310"/>
    </location>
</feature>
<dbReference type="PANTHER" id="PTHR31419:SF1">
    <property type="entry name" value="PROTEIN PIN-LIKES 6"/>
    <property type="match status" value="1"/>
</dbReference>
<keyword evidence="2 6" id="KW-0812">Transmembrane</keyword>
<feature type="transmembrane region" description="Helical" evidence="6">
    <location>
        <begin position="44"/>
        <end position="64"/>
    </location>
</feature>
<feature type="transmembrane region" description="Helical" evidence="6">
    <location>
        <begin position="431"/>
        <end position="452"/>
    </location>
</feature>
<dbReference type="AlphaFoldDB" id="A0A3S5ISU5"/>
<reference evidence="7 8" key="1">
    <citation type="journal article" date="2018" name="BMC Genomics">
        <title>Genomic comparison of Trypanosoma conorhini and Trypanosoma rangeli to Trypanosoma cruzi strains of high and low virulence.</title>
        <authorList>
            <person name="Bradwell K.R."/>
            <person name="Koparde V.N."/>
            <person name="Matveyev A.V."/>
            <person name="Serrano M.G."/>
            <person name="Alves J.M."/>
            <person name="Parikh H."/>
            <person name="Huang B."/>
            <person name="Lee V."/>
            <person name="Espinosa-Alvarez O."/>
            <person name="Ortiz P.A."/>
            <person name="Costa-Martins A.G."/>
            <person name="Teixeira M.M."/>
            <person name="Buck G.A."/>
        </authorList>
    </citation>
    <scope>NUCLEOTIDE SEQUENCE [LARGE SCALE GENOMIC DNA]</scope>
    <source>
        <strain evidence="7 8">025E</strain>
    </source>
</reference>
<sequence>MGVLQLVTITTLTVGKILLCSFVGICVSRYFVEPEQSVKGLSAISLFVFLPCLLFSNLVLQVTWMELEQYYWAPVLACVPTIIGFACSQAFKLFLHPEWHGVLTVGCTFQNGLTFALAIFLTIKGVSWLTPDARQRGLSYVFLYNVVCSLGLWSVGEPIIRHCKKRLLLERLQRRQLQQRTREEERSEMREQMNTVGNASAVHYPYAQNQSPGANGTSAEGAGEEAAENPAEGNSNSTVPKHDVKGEARMAAPEEQLAWYRPGDNEAAIQPGCSGRASSAFRAALARVWALLKTPPIAATLGALVISLVPPLRWLAESPVGETLIGGMKLIGAGAIPLQLLLLGCIVASARKRPSKGTRAGTTASEDEGESPCENNNADTPKGYIDCCPLSQSTLFAILTVVLRLILVPMVCFAIIHFLHKGNVIPSDRAFLLAVLLGSCAPSAINSSLICSMHAYKSRPYTRMIFIMYVSAIPTTAGWLAFYIWYLGA</sequence>
<dbReference type="Pfam" id="PF03547">
    <property type="entry name" value="Mem_trans"/>
    <property type="match status" value="1"/>
</dbReference>
<evidence type="ECO:0000256" key="6">
    <source>
        <dbReference type="SAM" id="Phobius"/>
    </source>
</evidence>
<keyword evidence="4 6" id="KW-0472">Membrane</keyword>
<evidence type="ECO:0000256" key="3">
    <source>
        <dbReference type="ARBA" id="ARBA00022989"/>
    </source>
</evidence>
<dbReference type="OrthoDB" id="191139at2759"/>
<dbReference type="GO" id="GO:0055085">
    <property type="term" value="P:transmembrane transport"/>
    <property type="evidence" value="ECO:0007669"/>
    <property type="project" value="InterPro"/>
</dbReference>
<dbReference type="InterPro" id="IPR039305">
    <property type="entry name" value="PILS2/6"/>
</dbReference>
<dbReference type="GeneID" id="40319864"/>
<protein>
    <submittedName>
        <fullName evidence="7">Putative transporter</fullName>
    </submittedName>
</protein>
<feature type="region of interest" description="Disordered" evidence="5">
    <location>
        <begin position="355"/>
        <end position="375"/>
    </location>
</feature>
<dbReference type="Proteomes" id="UP000284403">
    <property type="component" value="Unassembled WGS sequence"/>
</dbReference>
<name>A0A3S5ISU5_9TRYP</name>
<feature type="transmembrane region" description="Helical" evidence="6">
    <location>
        <begin position="464"/>
        <end position="486"/>
    </location>
</feature>
<evidence type="ECO:0000313" key="8">
    <source>
        <dbReference type="Proteomes" id="UP000284403"/>
    </source>
</evidence>
<dbReference type="PANTHER" id="PTHR31419">
    <property type="entry name" value="PROTEIN PIN-LIKES 2"/>
    <property type="match status" value="1"/>
</dbReference>
<keyword evidence="3 6" id="KW-1133">Transmembrane helix</keyword>
<feature type="transmembrane region" description="Helical" evidence="6">
    <location>
        <begin position="6"/>
        <end position="32"/>
    </location>
</feature>
<comment type="subcellular location">
    <subcellularLocation>
        <location evidence="1">Membrane</location>
        <topology evidence="1">Multi-pass membrane protein</topology>
    </subcellularLocation>
</comment>
<comment type="caution">
    <text evidence="7">The sequence shown here is derived from an EMBL/GenBank/DDBJ whole genome shotgun (WGS) entry which is preliminary data.</text>
</comment>
<evidence type="ECO:0000256" key="5">
    <source>
        <dbReference type="SAM" id="MobiDB-lite"/>
    </source>
</evidence>
<organism evidence="7 8">
    <name type="scientific">Trypanosoma conorhini</name>
    <dbReference type="NCBI Taxonomy" id="83891"/>
    <lineage>
        <taxon>Eukaryota</taxon>
        <taxon>Discoba</taxon>
        <taxon>Euglenozoa</taxon>
        <taxon>Kinetoplastea</taxon>
        <taxon>Metakinetoplastina</taxon>
        <taxon>Trypanosomatida</taxon>
        <taxon>Trypanosomatidae</taxon>
        <taxon>Trypanosoma</taxon>
    </lineage>
</organism>